<dbReference type="Pfam" id="PF01485">
    <property type="entry name" value="IBR"/>
    <property type="match status" value="1"/>
</dbReference>
<keyword evidence="6" id="KW-0539">Nucleus</keyword>
<sequence>MKQIKNASWLQPGSEMSQNAMDIISKQLALFFPEQCGYLLVPQLPTEGARLISTDIRANIANASVFMQKLHADTNRELYQHFVAMTITQLTSGNYIIEKLHPIPRAIATAQSSIKSLMTIENIGSEVYYHMRQKLNTYQSEPWAKWLVYQYDRVYCRLSLWGLENDKMIIMPIVERIQNETLKKLLEAHELLECGTIKANFQGGLICTHINKMANALKVDLQNVPKQTVNELKIWLKKILDIEWDEIKEHSFYTPKVETEQKNSNDESKHLCLVFKTEDAFRRTVNKIPSYYMSEQCNNSGTRKDTEKEIWGRELIIETPDNVNDNDIINLYGADVIMKCLQLNKKDEKTHVQSSLKLNNLPIESDEAFLRECLRKDGGPNPKHVHVGCTKNNLSGWAKVTFADLQQRNKAAMIFDLALCQNSFPITIQGKKGPMQKFIQTTFSIDEDANAAHCVVKNRFRIILTSREVALRIFSSPPSTTTTASLAMATNTTNSTDPSQWTVDSAATVTIMRTDLYPDFEEIINRICNKFGVKVKSKDIPNFGKRCTFNHGSPQKTSLAASMLAQTFAPMNIRLNTDRQKALFNELEEVDEQTVKTDNENSENDDEEEDNDDDEDVEESAVKNIQVMGQNRRCVFCKQISSMSASTFRICGHTFCRCAAQALTTYLTLPLECRECKSNIHIRDIQIIFSNDEQLFLNLLKSSIQDYLTKNAKQDDRVFCPNDECDGLIKLNLDYQTCLTCGQNVCPKCQVIGDEVHVGRTCAQLLQEKKRREFLPQLFEEAKKFVQENWPTDANMVPIGRIDENPYLEKQYKTLKRFYEGIKALNHDLPPDLGKGFFAYHGTPSAAIVPICQSGFDPKRRSGQVYGPGEYFGVTASVSHGYAQRGNQLTGSNQMIIAYLLRGSHVKTVQNFCYVVANPTDWKFAFNLPVLIVTYGQTASSQLSPFPSTILDYVDDEPSWIAPFRWYWRQDNGQFEPYNDTINDILEKFYQQWKFHGGPSTVETPPLTRYLDDIPLPYRIDYKNNKQTNTKTSYTRVIDRRPLEKQPDNQNWFYHNEQNNWMRYELLVQNTIENKFQLYRSGHGSATIDIHFPGRPETYEINFLKGQQTNKTTNAVRNIKRE</sequence>
<evidence type="ECO:0000313" key="10">
    <source>
        <dbReference type="EMBL" id="CAF4492471.1"/>
    </source>
</evidence>
<proteinExistence type="inferred from homology"/>
<gene>
    <name evidence="10" type="ORF">UJA718_LOCUS25743</name>
</gene>
<evidence type="ECO:0000256" key="8">
    <source>
        <dbReference type="SAM" id="MobiDB-lite"/>
    </source>
</evidence>
<dbReference type="InterPro" id="IPR051712">
    <property type="entry name" value="ARTD-AVP"/>
</dbReference>
<evidence type="ECO:0000256" key="2">
    <source>
        <dbReference type="ARBA" id="ARBA00022723"/>
    </source>
</evidence>
<evidence type="ECO:0000313" key="11">
    <source>
        <dbReference type="Proteomes" id="UP000663873"/>
    </source>
</evidence>
<organism evidence="10 11">
    <name type="scientific">Rotaria socialis</name>
    <dbReference type="NCBI Taxonomy" id="392032"/>
    <lineage>
        <taxon>Eukaryota</taxon>
        <taxon>Metazoa</taxon>
        <taxon>Spiralia</taxon>
        <taxon>Gnathifera</taxon>
        <taxon>Rotifera</taxon>
        <taxon>Eurotatoria</taxon>
        <taxon>Bdelloidea</taxon>
        <taxon>Philodinida</taxon>
        <taxon>Philodinidae</taxon>
        <taxon>Rotaria</taxon>
    </lineage>
</organism>
<dbReference type="InterPro" id="IPR002867">
    <property type="entry name" value="IBR_dom"/>
</dbReference>
<keyword evidence="3" id="KW-0863">Zinc-finger</keyword>
<dbReference type="Pfam" id="PF02825">
    <property type="entry name" value="WWE"/>
    <property type="match status" value="2"/>
</dbReference>
<dbReference type="AlphaFoldDB" id="A0A820UYF1"/>
<evidence type="ECO:0000259" key="9">
    <source>
        <dbReference type="PROSITE" id="PS50918"/>
    </source>
</evidence>
<keyword evidence="4" id="KW-0833">Ubl conjugation pathway</keyword>
<dbReference type="SUPFAM" id="SSF117839">
    <property type="entry name" value="WWE domain"/>
    <property type="match status" value="2"/>
</dbReference>
<reference evidence="10" key="1">
    <citation type="submission" date="2021-02" db="EMBL/GenBank/DDBJ databases">
        <authorList>
            <person name="Nowell W R."/>
        </authorList>
    </citation>
    <scope>NUCLEOTIDE SEQUENCE</scope>
</reference>
<feature type="compositionally biased region" description="Acidic residues" evidence="8">
    <location>
        <begin position="600"/>
        <end position="619"/>
    </location>
</feature>
<keyword evidence="11" id="KW-1185">Reference proteome</keyword>
<dbReference type="GO" id="GO:0005634">
    <property type="term" value="C:nucleus"/>
    <property type="evidence" value="ECO:0007669"/>
    <property type="project" value="UniProtKB-SubCell"/>
</dbReference>
<dbReference type="PANTHER" id="PTHR45740:SF2">
    <property type="entry name" value="POLY [ADP-RIBOSE] POLYMERASE"/>
    <property type="match status" value="1"/>
</dbReference>
<dbReference type="SUPFAM" id="SSF56399">
    <property type="entry name" value="ADP-ribosylation"/>
    <property type="match status" value="1"/>
</dbReference>
<evidence type="ECO:0000256" key="1">
    <source>
        <dbReference type="ARBA" id="ARBA00004123"/>
    </source>
</evidence>
<dbReference type="GO" id="GO:0003950">
    <property type="term" value="F:NAD+ poly-ADP-ribosyltransferase activity"/>
    <property type="evidence" value="ECO:0007669"/>
    <property type="project" value="InterPro"/>
</dbReference>
<dbReference type="InterPro" id="IPR004170">
    <property type="entry name" value="WWE_dom"/>
</dbReference>
<comment type="similarity">
    <text evidence="7">Belongs to the ARTD/PARP family.</text>
</comment>
<feature type="domain" description="WWE" evidence="9">
    <location>
        <begin position="1038"/>
        <end position="1121"/>
    </location>
</feature>
<accession>A0A820UYF1</accession>
<dbReference type="Pfam" id="PF00644">
    <property type="entry name" value="PARP"/>
    <property type="match status" value="1"/>
</dbReference>
<dbReference type="CDD" id="cd20335">
    <property type="entry name" value="BRcat_RBR"/>
    <property type="match status" value="1"/>
</dbReference>
<dbReference type="PROSITE" id="PS50918">
    <property type="entry name" value="WWE"/>
    <property type="match status" value="1"/>
</dbReference>
<dbReference type="Gene3D" id="3.90.228.10">
    <property type="match status" value="1"/>
</dbReference>
<evidence type="ECO:0000256" key="4">
    <source>
        <dbReference type="ARBA" id="ARBA00022786"/>
    </source>
</evidence>
<evidence type="ECO:0000256" key="5">
    <source>
        <dbReference type="ARBA" id="ARBA00022833"/>
    </source>
</evidence>
<name>A0A820UYF1_9BILA</name>
<keyword evidence="2" id="KW-0479">Metal-binding</keyword>
<evidence type="ECO:0000256" key="6">
    <source>
        <dbReference type="ARBA" id="ARBA00023242"/>
    </source>
</evidence>
<dbReference type="PANTHER" id="PTHR45740">
    <property type="entry name" value="POLY [ADP-RIBOSE] POLYMERASE"/>
    <property type="match status" value="1"/>
</dbReference>
<dbReference type="GO" id="GO:0008270">
    <property type="term" value="F:zinc ion binding"/>
    <property type="evidence" value="ECO:0007669"/>
    <property type="project" value="UniProtKB-KW"/>
</dbReference>
<dbReference type="Gene3D" id="3.30.720.50">
    <property type="match status" value="2"/>
</dbReference>
<dbReference type="EMBL" id="CAJOBP010006416">
    <property type="protein sequence ID" value="CAF4492471.1"/>
    <property type="molecule type" value="Genomic_DNA"/>
</dbReference>
<evidence type="ECO:0000256" key="7">
    <source>
        <dbReference type="ARBA" id="ARBA00024347"/>
    </source>
</evidence>
<comment type="caution">
    <text evidence="10">The sequence shown here is derived from an EMBL/GenBank/DDBJ whole genome shotgun (WGS) entry which is preliminary data.</text>
</comment>
<evidence type="ECO:0000256" key="3">
    <source>
        <dbReference type="ARBA" id="ARBA00022771"/>
    </source>
</evidence>
<dbReference type="InterPro" id="IPR012317">
    <property type="entry name" value="Poly(ADP-ribose)pol_cat_dom"/>
</dbReference>
<comment type="subcellular location">
    <subcellularLocation>
        <location evidence="1">Nucleus</location>
    </subcellularLocation>
</comment>
<dbReference type="InterPro" id="IPR037197">
    <property type="entry name" value="WWE_dom_sf"/>
</dbReference>
<keyword evidence="5" id="KW-0862">Zinc</keyword>
<dbReference type="GO" id="GO:1990404">
    <property type="term" value="F:NAD+-protein mono-ADP-ribosyltransferase activity"/>
    <property type="evidence" value="ECO:0007669"/>
    <property type="project" value="TreeGrafter"/>
</dbReference>
<dbReference type="Proteomes" id="UP000663873">
    <property type="component" value="Unassembled WGS sequence"/>
</dbReference>
<feature type="region of interest" description="Disordered" evidence="8">
    <location>
        <begin position="589"/>
        <end position="619"/>
    </location>
</feature>
<protein>
    <recommendedName>
        <fullName evidence="9">WWE domain-containing protein</fullName>
    </recommendedName>
</protein>